<keyword evidence="1" id="KW-0732">Signal</keyword>
<feature type="domain" description="Tail specific protease N-terminal" evidence="2">
    <location>
        <begin position="43"/>
        <end position="224"/>
    </location>
</feature>
<name>A0A5C6BPY4_9PLAN</name>
<protein>
    <submittedName>
        <fullName evidence="3">Tail-specific protease</fullName>
        <ecNumber evidence="3">3.4.21.102</ecNumber>
    </submittedName>
</protein>
<dbReference type="EC" id="3.4.21.102" evidence="3"/>
<keyword evidence="4" id="KW-1185">Reference proteome</keyword>
<dbReference type="Proteomes" id="UP000320735">
    <property type="component" value="Unassembled WGS sequence"/>
</dbReference>
<sequence length="334" mass="38514" precursor="true">MWSRFLAPMTLAAASYVLAQLPTAQTSAAEASFSPAATIKCAVETLEEAHISRQPLNDELSSKWFQAYFDWLDPRRMYFLQADLAEFRHFEKSLDDAAKQGRFEFPKLVRQRYRRRVKQAATWAEEFLAREQEFTNHEELPLGDPGFATDDNQLRERWRLRIKGELLIEKLHGVPLQEVTDRLRSRYRRIAQQAKDMTDERLCNIYLNALTASYDPRSSYLSPDTVRMFSESVSRYHYSLGMTLERRRGRYLIGSILVPVSNPLLMKQIVGWELTAIRTADGETIDLVELPSDDLIGMTLWADGPLGGNAVVILELLHPVTLERQSLVWPRFES</sequence>
<evidence type="ECO:0000259" key="2">
    <source>
        <dbReference type="Pfam" id="PF17804"/>
    </source>
</evidence>
<organism evidence="3 4">
    <name type="scientific">Symmachiella macrocystis</name>
    <dbReference type="NCBI Taxonomy" id="2527985"/>
    <lineage>
        <taxon>Bacteria</taxon>
        <taxon>Pseudomonadati</taxon>
        <taxon>Planctomycetota</taxon>
        <taxon>Planctomycetia</taxon>
        <taxon>Planctomycetales</taxon>
        <taxon>Planctomycetaceae</taxon>
        <taxon>Symmachiella</taxon>
    </lineage>
</organism>
<dbReference type="Pfam" id="PF17804">
    <property type="entry name" value="TSP_NTD"/>
    <property type="match status" value="1"/>
</dbReference>
<keyword evidence="3" id="KW-0645">Protease</keyword>
<reference evidence="3 4" key="1">
    <citation type="submission" date="2019-02" db="EMBL/GenBank/DDBJ databases">
        <title>Deep-cultivation of Planctomycetes and their phenomic and genomic characterization uncovers novel biology.</title>
        <authorList>
            <person name="Wiegand S."/>
            <person name="Jogler M."/>
            <person name="Boedeker C."/>
            <person name="Pinto D."/>
            <person name="Vollmers J."/>
            <person name="Rivas-Marin E."/>
            <person name="Kohn T."/>
            <person name="Peeters S.H."/>
            <person name="Heuer A."/>
            <person name="Rast P."/>
            <person name="Oberbeckmann S."/>
            <person name="Bunk B."/>
            <person name="Jeske O."/>
            <person name="Meyerdierks A."/>
            <person name="Storesund J.E."/>
            <person name="Kallscheuer N."/>
            <person name="Luecker S."/>
            <person name="Lage O.M."/>
            <person name="Pohl T."/>
            <person name="Merkel B.J."/>
            <person name="Hornburger P."/>
            <person name="Mueller R.-W."/>
            <person name="Bruemmer F."/>
            <person name="Labrenz M."/>
            <person name="Spormann A.M."/>
            <person name="Op Den Camp H."/>
            <person name="Overmann J."/>
            <person name="Amann R."/>
            <person name="Jetten M.S.M."/>
            <person name="Mascher T."/>
            <person name="Medema M.H."/>
            <person name="Devos D.P."/>
            <person name="Kaster A.-K."/>
            <person name="Ovreas L."/>
            <person name="Rohde M."/>
            <person name="Galperin M.Y."/>
            <person name="Jogler C."/>
        </authorList>
    </citation>
    <scope>NUCLEOTIDE SEQUENCE [LARGE SCALE GENOMIC DNA]</scope>
    <source>
        <strain evidence="3 4">CA54</strain>
    </source>
</reference>
<evidence type="ECO:0000313" key="3">
    <source>
        <dbReference type="EMBL" id="TWU14273.1"/>
    </source>
</evidence>
<evidence type="ECO:0000313" key="4">
    <source>
        <dbReference type="Proteomes" id="UP000320735"/>
    </source>
</evidence>
<proteinExistence type="predicted"/>
<dbReference type="GO" id="GO:0004252">
    <property type="term" value="F:serine-type endopeptidase activity"/>
    <property type="evidence" value="ECO:0007669"/>
    <property type="project" value="UniProtKB-EC"/>
</dbReference>
<accession>A0A5C6BPY4</accession>
<gene>
    <name evidence="3" type="primary">prc_1</name>
    <name evidence="3" type="ORF">CA54_31170</name>
</gene>
<evidence type="ECO:0000256" key="1">
    <source>
        <dbReference type="SAM" id="SignalP"/>
    </source>
</evidence>
<feature type="chain" id="PRO_5022769705" evidence="1">
    <location>
        <begin position="20"/>
        <end position="334"/>
    </location>
</feature>
<comment type="caution">
    <text evidence="3">The sequence shown here is derived from an EMBL/GenBank/DDBJ whole genome shotgun (WGS) entry which is preliminary data.</text>
</comment>
<dbReference type="InterPro" id="IPR040573">
    <property type="entry name" value="TSP_N"/>
</dbReference>
<dbReference type="EMBL" id="SJPP01000001">
    <property type="protein sequence ID" value="TWU14273.1"/>
    <property type="molecule type" value="Genomic_DNA"/>
</dbReference>
<keyword evidence="3" id="KW-0378">Hydrolase</keyword>
<dbReference type="AlphaFoldDB" id="A0A5C6BPY4"/>
<dbReference type="GO" id="GO:0006508">
    <property type="term" value="P:proteolysis"/>
    <property type="evidence" value="ECO:0007669"/>
    <property type="project" value="UniProtKB-KW"/>
</dbReference>
<feature type="signal peptide" evidence="1">
    <location>
        <begin position="1"/>
        <end position="19"/>
    </location>
</feature>